<dbReference type="NCBIfam" id="TIGR00237">
    <property type="entry name" value="xseA"/>
    <property type="match status" value="2"/>
</dbReference>
<evidence type="ECO:0000256" key="6">
    <source>
        <dbReference type="RuleBase" id="RU004355"/>
    </source>
</evidence>
<dbReference type="GO" id="GO:0009318">
    <property type="term" value="C:exodeoxyribonuclease VII complex"/>
    <property type="evidence" value="ECO:0007669"/>
    <property type="project" value="UniProtKB-UniRule"/>
</dbReference>
<dbReference type="PANTHER" id="PTHR30008:SF0">
    <property type="entry name" value="EXODEOXYRIBONUCLEASE 7 LARGE SUBUNIT"/>
    <property type="match status" value="1"/>
</dbReference>
<feature type="coiled-coil region" evidence="7">
    <location>
        <begin position="349"/>
        <end position="388"/>
    </location>
</feature>
<evidence type="ECO:0000259" key="8">
    <source>
        <dbReference type="Pfam" id="PF02601"/>
    </source>
</evidence>
<comment type="subcellular location">
    <subcellularLocation>
        <location evidence="5 6">Cytoplasm</location>
    </subcellularLocation>
</comment>
<dbReference type="EC" id="3.1.11.6" evidence="5"/>
<protein>
    <recommendedName>
        <fullName evidence="5">Exodeoxyribonuclease 7 large subunit</fullName>
        <ecNumber evidence="5">3.1.11.6</ecNumber>
    </recommendedName>
    <alternativeName>
        <fullName evidence="5">Exodeoxyribonuclease VII large subunit</fullName>
        <shortName evidence="5">Exonuclease VII large subunit</shortName>
    </alternativeName>
</protein>
<proteinExistence type="inferred from homology"/>
<evidence type="ECO:0000256" key="4">
    <source>
        <dbReference type="ARBA" id="ARBA00022839"/>
    </source>
</evidence>
<dbReference type="AlphaFoldDB" id="A0A6B0YN44"/>
<dbReference type="Pfam" id="PF02601">
    <property type="entry name" value="Exonuc_VII_L"/>
    <property type="match status" value="1"/>
</dbReference>
<dbReference type="InterPro" id="IPR020579">
    <property type="entry name" value="Exonuc_VII_lsu_C"/>
</dbReference>
<keyword evidence="3 5" id="KW-0378">Hydrolase</keyword>
<comment type="subunit">
    <text evidence="5">Heterooligomer composed of large and small subunits.</text>
</comment>
<dbReference type="GO" id="GO:0006308">
    <property type="term" value="P:DNA catabolic process"/>
    <property type="evidence" value="ECO:0007669"/>
    <property type="project" value="UniProtKB-UniRule"/>
</dbReference>
<feature type="domain" description="OB-fold nucleic acid binding" evidence="9">
    <location>
        <begin position="4"/>
        <end position="99"/>
    </location>
</feature>
<evidence type="ECO:0000259" key="9">
    <source>
        <dbReference type="Pfam" id="PF13742"/>
    </source>
</evidence>
<reference evidence="10" key="1">
    <citation type="submission" date="2019-09" db="EMBL/GenBank/DDBJ databases">
        <title>Characterisation of the sponge microbiome using genome-centric metagenomics.</title>
        <authorList>
            <person name="Engelberts J.P."/>
            <person name="Robbins S.J."/>
            <person name="De Goeij J.M."/>
            <person name="Aranda M."/>
            <person name="Bell S.C."/>
            <person name="Webster N.S."/>
        </authorList>
    </citation>
    <scope>NUCLEOTIDE SEQUENCE</scope>
    <source>
        <strain evidence="10">SB0664_bin_27</strain>
    </source>
</reference>
<dbReference type="GO" id="GO:0008855">
    <property type="term" value="F:exodeoxyribonuclease VII activity"/>
    <property type="evidence" value="ECO:0007669"/>
    <property type="project" value="UniProtKB-UniRule"/>
</dbReference>
<dbReference type="PANTHER" id="PTHR30008">
    <property type="entry name" value="EXODEOXYRIBONUCLEASE 7 LARGE SUBUNIT"/>
    <property type="match status" value="1"/>
</dbReference>
<comment type="caution">
    <text evidence="10">The sequence shown here is derived from an EMBL/GenBank/DDBJ whole genome shotgun (WGS) entry which is preliminary data.</text>
</comment>
<comment type="catalytic activity">
    <reaction evidence="5 6">
        <text>Exonucleolytic cleavage in either 5'- to 3'- or 3'- to 5'-direction to yield nucleoside 5'-phosphates.</text>
        <dbReference type="EC" id="3.1.11.6"/>
    </reaction>
</comment>
<keyword evidence="7" id="KW-0175">Coiled coil</keyword>
<evidence type="ECO:0000256" key="5">
    <source>
        <dbReference type="HAMAP-Rule" id="MF_00378"/>
    </source>
</evidence>
<comment type="function">
    <text evidence="5">Bidirectionally degrades single-stranded DNA into large acid-insoluble oligonucleotides, which are then degraded further into small acid-soluble oligonucleotides.</text>
</comment>
<dbReference type="InterPro" id="IPR025824">
    <property type="entry name" value="OB-fold_nuc-bd_dom"/>
</dbReference>
<dbReference type="GO" id="GO:0003676">
    <property type="term" value="F:nucleic acid binding"/>
    <property type="evidence" value="ECO:0007669"/>
    <property type="project" value="InterPro"/>
</dbReference>
<evidence type="ECO:0000313" key="10">
    <source>
        <dbReference type="EMBL" id="MXY92474.1"/>
    </source>
</evidence>
<dbReference type="InterPro" id="IPR003753">
    <property type="entry name" value="Exonuc_VII_L"/>
</dbReference>
<feature type="domain" description="Exonuclease VII large subunit C-terminal" evidence="8">
    <location>
        <begin position="122"/>
        <end position="385"/>
    </location>
</feature>
<evidence type="ECO:0000256" key="1">
    <source>
        <dbReference type="ARBA" id="ARBA00022490"/>
    </source>
</evidence>
<organism evidence="10">
    <name type="scientific">Caldilineaceae bacterium SB0664_bin_27</name>
    <dbReference type="NCBI Taxonomy" id="2605260"/>
    <lineage>
        <taxon>Bacteria</taxon>
        <taxon>Bacillati</taxon>
        <taxon>Chloroflexota</taxon>
        <taxon>Caldilineae</taxon>
        <taxon>Caldilineales</taxon>
        <taxon>Caldilineaceae</taxon>
    </lineage>
</organism>
<accession>A0A6B0YN44</accession>
<keyword evidence="4 5" id="KW-0269">Exonuclease</keyword>
<evidence type="ECO:0000256" key="7">
    <source>
        <dbReference type="SAM" id="Coils"/>
    </source>
</evidence>
<evidence type="ECO:0000256" key="3">
    <source>
        <dbReference type="ARBA" id="ARBA00022801"/>
    </source>
</evidence>
<dbReference type="GO" id="GO:0005737">
    <property type="term" value="C:cytoplasm"/>
    <property type="evidence" value="ECO:0007669"/>
    <property type="project" value="UniProtKB-SubCell"/>
</dbReference>
<evidence type="ECO:0000256" key="2">
    <source>
        <dbReference type="ARBA" id="ARBA00022722"/>
    </source>
</evidence>
<keyword evidence="2 5" id="KW-0540">Nuclease</keyword>
<keyword evidence="1 5" id="KW-0963">Cytoplasm</keyword>
<gene>
    <name evidence="5 10" type="primary">xseA</name>
    <name evidence="10" type="ORF">F4Y42_03395</name>
</gene>
<dbReference type="CDD" id="cd04489">
    <property type="entry name" value="ExoVII_LU_OBF"/>
    <property type="match status" value="1"/>
</dbReference>
<sequence length="437" mass="48397">MNPLTITQLTAHVTSLFEQDELLRDVWVLAEVSRWTRAASGHIYFSMKDSGAVINSLMWRGNAHRHTWLPNEGDQILAHGHVTVYPERGQYQFYADEIRPAGRGQLYAQFEALKERLAAEGLFEEERKRPIPVSPRRLGIVTSQSAAALQDVLRVLRQRWPLADSVLFPTQVQGAEAPGQIVAALAAANMYTTKEGTPRDSSREDLAGLPLLFNDNGSSTFDSEPGHAWRGDGHLDTILLVRGGGSIEDLWAFNEEAVAYAVAGSNVPVVTGIGHETDFTIADFVADLRAPTPTGAAVAATPDRWEMLDGVKQTRLWLLRAGSEEVSGRRVQWRELRRRLVRSAPLRQIDLARQRLDDVEERLRRVTSNELRRRKEQLESGKARLEGLNPSGVLSRGYSIVQKSDGAVVSAPGQTSIGERLQVRSAGGAYPVQRESD</sequence>
<dbReference type="EMBL" id="VXRG01000034">
    <property type="protein sequence ID" value="MXY92474.1"/>
    <property type="molecule type" value="Genomic_DNA"/>
</dbReference>
<name>A0A6B0YN44_9CHLR</name>
<comment type="similarity">
    <text evidence="5 6">Belongs to the XseA family.</text>
</comment>
<dbReference type="Pfam" id="PF13742">
    <property type="entry name" value="tRNA_anti_2"/>
    <property type="match status" value="1"/>
</dbReference>
<dbReference type="HAMAP" id="MF_00378">
    <property type="entry name" value="Exonuc_7_L"/>
    <property type="match status" value="1"/>
</dbReference>